<organism evidence="2 3">
    <name type="scientific">Plectosphaerella plurivora</name>
    <dbReference type="NCBI Taxonomy" id="936078"/>
    <lineage>
        <taxon>Eukaryota</taxon>
        <taxon>Fungi</taxon>
        <taxon>Dikarya</taxon>
        <taxon>Ascomycota</taxon>
        <taxon>Pezizomycotina</taxon>
        <taxon>Sordariomycetes</taxon>
        <taxon>Hypocreomycetidae</taxon>
        <taxon>Glomerellales</taxon>
        <taxon>Plectosphaerellaceae</taxon>
        <taxon>Plectosphaerella</taxon>
    </lineage>
</organism>
<feature type="transmembrane region" description="Helical" evidence="1">
    <location>
        <begin position="51"/>
        <end position="70"/>
    </location>
</feature>
<keyword evidence="1" id="KW-0812">Transmembrane</keyword>
<dbReference type="EMBL" id="JAGSXJ010000013">
    <property type="protein sequence ID" value="KAH6686299.1"/>
    <property type="molecule type" value="Genomic_DNA"/>
</dbReference>
<keyword evidence="3" id="KW-1185">Reference proteome</keyword>
<evidence type="ECO:0000256" key="1">
    <source>
        <dbReference type="SAM" id="Phobius"/>
    </source>
</evidence>
<name>A0A9P9A7Z8_9PEZI</name>
<protein>
    <submittedName>
        <fullName evidence="2">Uncharacterized protein</fullName>
    </submittedName>
</protein>
<dbReference type="Proteomes" id="UP000770015">
    <property type="component" value="Unassembled WGS sequence"/>
</dbReference>
<sequence length="97" mass="11231">MPRHHCKRLRPGSVAFFLSSPFWPYVAWGLLQSGLNCGSESDSSLSRSWTLLFRRSFVGVSQTMFLWHVFAWKNQTVWRSTYSPSVSACFTWPSTTY</sequence>
<keyword evidence="1" id="KW-0472">Membrane</keyword>
<proteinExistence type="predicted"/>
<dbReference type="AlphaFoldDB" id="A0A9P9A7Z8"/>
<evidence type="ECO:0000313" key="3">
    <source>
        <dbReference type="Proteomes" id="UP000770015"/>
    </source>
</evidence>
<comment type="caution">
    <text evidence="2">The sequence shown here is derived from an EMBL/GenBank/DDBJ whole genome shotgun (WGS) entry which is preliminary data.</text>
</comment>
<evidence type="ECO:0000313" key="2">
    <source>
        <dbReference type="EMBL" id="KAH6686299.1"/>
    </source>
</evidence>
<keyword evidence="1" id="KW-1133">Transmembrane helix</keyword>
<gene>
    <name evidence="2" type="ORF">F5X68DRAFT_208729</name>
</gene>
<feature type="transmembrane region" description="Helical" evidence="1">
    <location>
        <begin position="12"/>
        <end position="31"/>
    </location>
</feature>
<reference evidence="2" key="1">
    <citation type="journal article" date="2021" name="Nat. Commun.">
        <title>Genetic determinants of endophytism in the Arabidopsis root mycobiome.</title>
        <authorList>
            <person name="Mesny F."/>
            <person name="Miyauchi S."/>
            <person name="Thiergart T."/>
            <person name="Pickel B."/>
            <person name="Atanasova L."/>
            <person name="Karlsson M."/>
            <person name="Huettel B."/>
            <person name="Barry K.W."/>
            <person name="Haridas S."/>
            <person name="Chen C."/>
            <person name="Bauer D."/>
            <person name="Andreopoulos W."/>
            <person name="Pangilinan J."/>
            <person name="LaButti K."/>
            <person name="Riley R."/>
            <person name="Lipzen A."/>
            <person name="Clum A."/>
            <person name="Drula E."/>
            <person name="Henrissat B."/>
            <person name="Kohler A."/>
            <person name="Grigoriev I.V."/>
            <person name="Martin F.M."/>
            <person name="Hacquard S."/>
        </authorList>
    </citation>
    <scope>NUCLEOTIDE SEQUENCE</scope>
    <source>
        <strain evidence="2">MPI-SDFR-AT-0117</strain>
    </source>
</reference>
<accession>A0A9P9A7Z8</accession>